<proteinExistence type="predicted"/>
<dbReference type="OrthoDB" id="4062651at2759"/>
<name>A0A423W295_9PEZI</name>
<dbReference type="InterPro" id="IPR011009">
    <property type="entry name" value="Kinase-like_dom_sf"/>
</dbReference>
<organism evidence="2 3">
    <name type="scientific">Cytospora schulzeri</name>
    <dbReference type="NCBI Taxonomy" id="448051"/>
    <lineage>
        <taxon>Eukaryota</taxon>
        <taxon>Fungi</taxon>
        <taxon>Dikarya</taxon>
        <taxon>Ascomycota</taxon>
        <taxon>Pezizomycotina</taxon>
        <taxon>Sordariomycetes</taxon>
        <taxon>Sordariomycetidae</taxon>
        <taxon>Diaporthales</taxon>
        <taxon>Cytosporaceae</taxon>
        <taxon>Cytospora</taxon>
    </lineage>
</organism>
<dbReference type="Proteomes" id="UP000283895">
    <property type="component" value="Unassembled WGS sequence"/>
</dbReference>
<dbReference type="PROSITE" id="PS50011">
    <property type="entry name" value="PROTEIN_KINASE_DOM"/>
    <property type="match status" value="1"/>
</dbReference>
<dbReference type="EMBL" id="LKEA01000029">
    <property type="protein sequence ID" value="ROV97442.1"/>
    <property type="molecule type" value="Genomic_DNA"/>
</dbReference>
<sequence length="551" mass="63000">MVDLAEFAYKQRCEQDRFESYRWGRPWSEGDRQDEIASRAVPHIAPENEFNILRSAQLQIPRNQYRRSGMQNYRPRHTGLAAFGDLQTDEKRQNVRELERLMWQFRGNLFFSRSLGWGGQSLASLWTWQNAAGGRRCAVLKNAIGAGRIRKSNQDTIDDERGFLRILGRAKHIIQRFNVANLLGSQTAGGIDDRRGILWLEWAKKGDLDSILTAVGTAVNGRNRPRRAANTDYVPAEVVWHIFRCLVTACISMAFPPRLQAGPDQDSQFDEFGPPLPEAVPPAADPGRQQHDIVHLDIDPNNVFVAEYDNDHPDVPIFKIADLGASDTANGTRVDDALPFFDTTQKWIWDIRSKGKVGHYLPEQFTSAWDRVKLYSDPFTDGITTVGNPADVAANYGPWSNIWQIGLVLWSCMTLLEPDEPPVPKPMPGRAGANAAMQWTYGAEIMGREYIDRYGREMCELVARCLMHRPVDRPTLDQLQTNLDRIRPAVTSQRARTWVRRYVHDAPPANDRLVDFDYALQYRQGRGVVNPLMWFEPRRRNVPRERFDPFT</sequence>
<gene>
    <name evidence="2" type="ORF">VMCG_06859</name>
</gene>
<dbReference type="AlphaFoldDB" id="A0A423W295"/>
<dbReference type="SUPFAM" id="SSF56112">
    <property type="entry name" value="Protein kinase-like (PK-like)"/>
    <property type="match status" value="1"/>
</dbReference>
<dbReference type="InterPro" id="IPR053083">
    <property type="entry name" value="TF_kinase-domain_protein"/>
</dbReference>
<dbReference type="Gene3D" id="1.10.510.10">
    <property type="entry name" value="Transferase(Phosphotransferase) domain 1"/>
    <property type="match status" value="1"/>
</dbReference>
<dbReference type="InterPro" id="IPR000719">
    <property type="entry name" value="Prot_kinase_dom"/>
</dbReference>
<comment type="caution">
    <text evidence="2">The sequence shown here is derived from an EMBL/GenBank/DDBJ whole genome shotgun (WGS) entry which is preliminary data.</text>
</comment>
<dbReference type="GO" id="GO:0004672">
    <property type="term" value="F:protein kinase activity"/>
    <property type="evidence" value="ECO:0007669"/>
    <property type="project" value="InterPro"/>
</dbReference>
<dbReference type="STRING" id="356882.A0A423W295"/>
<reference evidence="2 3" key="1">
    <citation type="submission" date="2015-09" db="EMBL/GenBank/DDBJ databases">
        <title>Host preference determinants of Valsa canker pathogens revealed by comparative genomics.</title>
        <authorList>
            <person name="Yin Z."/>
            <person name="Huang L."/>
        </authorList>
    </citation>
    <scope>NUCLEOTIDE SEQUENCE [LARGE SCALE GENOMIC DNA]</scope>
    <source>
        <strain evidence="2 3">03-1</strain>
    </source>
</reference>
<accession>A0A423W295</accession>
<dbReference type="GO" id="GO:0005524">
    <property type="term" value="F:ATP binding"/>
    <property type="evidence" value="ECO:0007669"/>
    <property type="project" value="InterPro"/>
</dbReference>
<evidence type="ECO:0000313" key="2">
    <source>
        <dbReference type="EMBL" id="ROV97442.1"/>
    </source>
</evidence>
<evidence type="ECO:0000259" key="1">
    <source>
        <dbReference type="PROSITE" id="PS50011"/>
    </source>
</evidence>
<dbReference type="PANTHER" id="PTHR44305">
    <property type="entry name" value="SI:DKEY-192D15.2-RELATED"/>
    <property type="match status" value="1"/>
</dbReference>
<protein>
    <recommendedName>
        <fullName evidence="1">Protein kinase domain-containing protein</fullName>
    </recommendedName>
</protein>
<feature type="domain" description="Protein kinase" evidence="1">
    <location>
        <begin position="109"/>
        <end position="490"/>
    </location>
</feature>
<evidence type="ECO:0000313" key="3">
    <source>
        <dbReference type="Proteomes" id="UP000283895"/>
    </source>
</evidence>
<dbReference type="PANTHER" id="PTHR44305:SF2">
    <property type="entry name" value="SI:DKEY-192D15.2"/>
    <property type="match status" value="1"/>
</dbReference>
<keyword evidence="3" id="KW-1185">Reference proteome</keyword>